<evidence type="ECO:0000313" key="2">
    <source>
        <dbReference type="Proteomes" id="UP000035680"/>
    </source>
</evidence>
<sequence>MLTFKIFIAFIAILISKIAAFNFFFKRSLYQVGITGTVACNYPTQGNHFIVYISEKPNVTKEFRPIAKSSGTFWKKFHLYKIFRQWTRPKQLYIKFFFHCARRHSRCVQMYIKPIPSHMIFRRGGTIKYLNLGSFDVTGKSSLKGTCLRTTKF</sequence>
<accession>A0A0K0EVR3</accession>
<keyword evidence="2" id="KW-1185">Reference proteome</keyword>
<organism evidence="2 3">
    <name type="scientific">Strongyloides venezuelensis</name>
    <name type="common">Threadworm</name>
    <dbReference type="NCBI Taxonomy" id="75913"/>
    <lineage>
        <taxon>Eukaryota</taxon>
        <taxon>Metazoa</taxon>
        <taxon>Ecdysozoa</taxon>
        <taxon>Nematoda</taxon>
        <taxon>Chromadorea</taxon>
        <taxon>Rhabditida</taxon>
        <taxon>Tylenchina</taxon>
        <taxon>Panagrolaimomorpha</taxon>
        <taxon>Strongyloidoidea</taxon>
        <taxon>Strongyloididae</taxon>
        <taxon>Strongyloides</taxon>
    </lineage>
</organism>
<evidence type="ECO:0000313" key="3">
    <source>
        <dbReference type="WBParaSite" id="SVE_0061300.1"/>
    </source>
</evidence>
<dbReference type="Proteomes" id="UP000035680">
    <property type="component" value="Unassembled WGS sequence"/>
</dbReference>
<dbReference type="WBParaSite" id="SVE_0061300.1">
    <property type="protein sequence ID" value="SVE_0061300.1"/>
    <property type="gene ID" value="SVE_0061300"/>
</dbReference>
<dbReference type="AlphaFoldDB" id="A0A0K0EVR3"/>
<protein>
    <submittedName>
        <fullName evidence="3">Transthyretin-like family protein</fullName>
    </submittedName>
</protein>
<keyword evidence="1" id="KW-1133">Transmembrane helix</keyword>
<keyword evidence="1" id="KW-0472">Membrane</keyword>
<feature type="transmembrane region" description="Helical" evidence="1">
    <location>
        <begin position="6"/>
        <end position="25"/>
    </location>
</feature>
<reference evidence="3" key="2">
    <citation type="submission" date="2015-08" db="UniProtKB">
        <authorList>
            <consortium name="WormBaseParasite"/>
        </authorList>
    </citation>
    <scope>IDENTIFICATION</scope>
</reference>
<evidence type="ECO:0000256" key="1">
    <source>
        <dbReference type="SAM" id="Phobius"/>
    </source>
</evidence>
<proteinExistence type="predicted"/>
<keyword evidence="1" id="KW-0812">Transmembrane</keyword>
<reference evidence="2" key="1">
    <citation type="submission" date="2014-07" db="EMBL/GenBank/DDBJ databases">
        <authorList>
            <person name="Martin A.A"/>
            <person name="De Silva N."/>
        </authorList>
    </citation>
    <scope>NUCLEOTIDE SEQUENCE</scope>
</reference>
<name>A0A0K0EVR3_STRVS</name>